<reference evidence="2 3" key="1">
    <citation type="submission" date="2017-09" db="EMBL/GenBank/DDBJ databases">
        <title>Biodiversity and function of Thalassospira species in the particle-attached aromatic-hydrocarbon-degrading consortia from the surface seawater of the South China Sea.</title>
        <authorList>
            <person name="Dong C."/>
            <person name="Liu R."/>
            <person name="Shao Z."/>
        </authorList>
    </citation>
    <scope>NUCLEOTIDE SEQUENCE [LARGE SCALE GENOMIC DNA]</scope>
    <source>
        <strain evidence="2 3">CSC1P2</strain>
    </source>
</reference>
<evidence type="ECO:0000256" key="1">
    <source>
        <dbReference type="SAM" id="Phobius"/>
    </source>
</evidence>
<name>A0A2N3KSP6_9PROT</name>
<keyword evidence="1" id="KW-1133">Transmembrane helix</keyword>
<accession>A0A2N3KSP6</accession>
<dbReference type="EMBL" id="NWTK01000008">
    <property type="protein sequence ID" value="PKR53588.1"/>
    <property type="molecule type" value="Genomic_DNA"/>
</dbReference>
<organism evidence="2 3">
    <name type="scientific">Thalassospira marina</name>
    <dbReference type="NCBI Taxonomy" id="2048283"/>
    <lineage>
        <taxon>Bacteria</taxon>
        <taxon>Pseudomonadati</taxon>
        <taxon>Pseudomonadota</taxon>
        <taxon>Alphaproteobacteria</taxon>
        <taxon>Rhodospirillales</taxon>
        <taxon>Thalassospiraceae</taxon>
        <taxon>Thalassospira</taxon>
    </lineage>
</organism>
<evidence type="ECO:0000313" key="3">
    <source>
        <dbReference type="Proteomes" id="UP000233597"/>
    </source>
</evidence>
<feature type="transmembrane region" description="Helical" evidence="1">
    <location>
        <begin position="136"/>
        <end position="158"/>
    </location>
</feature>
<protein>
    <submittedName>
        <fullName evidence="2">Uncharacterized protein</fullName>
    </submittedName>
</protein>
<keyword evidence="1" id="KW-0472">Membrane</keyword>
<sequence>MSIAKETLRALYGTWRIAHGDARGVGYFTFTIDGFWRSFLAAALVFPAFALLRWHDLGSAPADFPTLRYLLVETIAFVIKWVAFPLVMHHVVDMMGRQVRYIPFITIYNWSSVLQMAVYLLALLLGAAFPGLGAGGFAMLAVIAMMVYGGYIVMLTLAVPVFTAIGIVLLDFLLSLTITVIGVRLAMHQLF</sequence>
<comment type="caution">
    <text evidence="2">The sequence shown here is derived from an EMBL/GenBank/DDBJ whole genome shotgun (WGS) entry which is preliminary data.</text>
</comment>
<feature type="transmembrane region" description="Helical" evidence="1">
    <location>
        <begin position="164"/>
        <end position="187"/>
    </location>
</feature>
<keyword evidence="1" id="KW-0812">Transmembrane</keyword>
<feature type="transmembrane region" description="Helical" evidence="1">
    <location>
        <begin position="66"/>
        <end position="87"/>
    </location>
</feature>
<proteinExistence type="predicted"/>
<evidence type="ECO:0000313" key="2">
    <source>
        <dbReference type="EMBL" id="PKR53588.1"/>
    </source>
</evidence>
<feature type="transmembrane region" description="Helical" evidence="1">
    <location>
        <begin position="107"/>
        <end position="129"/>
    </location>
</feature>
<dbReference type="RefSeq" id="WP_101267445.1">
    <property type="nucleotide sequence ID" value="NZ_NWTK01000008.1"/>
</dbReference>
<dbReference type="AlphaFoldDB" id="A0A2N3KSP6"/>
<feature type="transmembrane region" description="Helical" evidence="1">
    <location>
        <begin position="35"/>
        <end position="54"/>
    </location>
</feature>
<dbReference type="OrthoDB" id="8443450at2"/>
<gene>
    <name evidence="2" type="ORF">COO20_13705</name>
</gene>
<dbReference type="Proteomes" id="UP000233597">
    <property type="component" value="Unassembled WGS sequence"/>
</dbReference>